<reference evidence="1" key="1">
    <citation type="submission" date="2023-03" db="EMBL/GenBank/DDBJ databases">
        <title>Multiphase analysis and comparison of six strains from genera Psychromarinibacter, Lutimaribacter, and Maritimibacter, including a novel species: Psychromarinibacter sediminicola sp. nov.</title>
        <authorList>
            <person name="Wang Y.-H."/>
            <person name="Ye M.-Q."/>
            <person name="Du Z.-J."/>
        </authorList>
    </citation>
    <scope>NUCLEOTIDE SEQUENCE</scope>
    <source>
        <strain evidence="1">C21-152</strain>
    </source>
</reference>
<evidence type="ECO:0000313" key="1">
    <source>
        <dbReference type="EMBL" id="MDF0599914.1"/>
    </source>
</evidence>
<gene>
    <name evidence="1" type="ORF">P1J78_04135</name>
</gene>
<protein>
    <submittedName>
        <fullName evidence="1">Uncharacterized protein</fullName>
    </submittedName>
</protein>
<evidence type="ECO:0000313" key="2">
    <source>
        <dbReference type="Proteomes" id="UP001220964"/>
    </source>
</evidence>
<proteinExistence type="predicted"/>
<comment type="caution">
    <text evidence="1">The sequence shown here is derived from an EMBL/GenBank/DDBJ whole genome shotgun (WGS) entry which is preliminary data.</text>
</comment>
<dbReference type="RefSeq" id="WP_275566060.1">
    <property type="nucleotide sequence ID" value="NZ_JARGYC010000007.1"/>
</dbReference>
<sequence length="140" mass="14933">MEINPPPPARLQTDLLVPVNVLQAIQECPCIEDRSPDNFAGFVADLVGSGDSAVDGGLVDASCLRRIARKFFWSTSRTIFGASCTTIPRLPQFLALGKVKEDGARPKVQTRTDAAREAGPSRKLAPLENSLIGAGPTAFL</sequence>
<accession>A0AAE3NP66</accession>
<dbReference type="Proteomes" id="UP001220964">
    <property type="component" value="Unassembled WGS sequence"/>
</dbReference>
<keyword evidence="2" id="KW-1185">Reference proteome</keyword>
<name>A0AAE3NP66_9RHOB</name>
<dbReference type="EMBL" id="JARGYC010000007">
    <property type="protein sequence ID" value="MDF0599914.1"/>
    <property type="molecule type" value="Genomic_DNA"/>
</dbReference>
<dbReference type="AlphaFoldDB" id="A0AAE3NP66"/>
<organism evidence="1 2">
    <name type="scientific">Psychromarinibacter sediminicola</name>
    <dbReference type="NCBI Taxonomy" id="3033385"/>
    <lineage>
        <taxon>Bacteria</taxon>
        <taxon>Pseudomonadati</taxon>
        <taxon>Pseudomonadota</taxon>
        <taxon>Alphaproteobacteria</taxon>
        <taxon>Rhodobacterales</taxon>
        <taxon>Paracoccaceae</taxon>
        <taxon>Psychromarinibacter</taxon>
    </lineage>
</organism>